<dbReference type="AlphaFoldDB" id="A0A2H3DH18"/>
<evidence type="ECO:0000313" key="2">
    <source>
        <dbReference type="Proteomes" id="UP000217790"/>
    </source>
</evidence>
<sequence length="99" mass="10691">MSDGGHYCRSSITSCFLIAESGVLSSAPGRFTGQFLQFWIIVQPPDVGGTILPTTMIVKAATTELVLSQLLPGRYGPEVILLEKTADLSFALPFRTRSD</sequence>
<dbReference type="EMBL" id="KZ293682">
    <property type="protein sequence ID" value="PBK86746.1"/>
    <property type="molecule type" value="Genomic_DNA"/>
</dbReference>
<gene>
    <name evidence="1" type="ORF">ARMGADRAFT_479566</name>
</gene>
<name>A0A2H3DH18_ARMGA</name>
<protein>
    <submittedName>
        <fullName evidence="1">Uncharacterized protein</fullName>
    </submittedName>
</protein>
<keyword evidence="2" id="KW-1185">Reference proteome</keyword>
<organism evidence="1 2">
    <name type="scientific">Armillaria gallica</name>
    <name type="common">Bulbous honey fungus</name>
    <name type="synonym">Armillaria bulbosa</name>
    <dbReference type="NCBI Taxonomy" id="47427"/>
    <lineage>
        <taxon>Eukaryota</taxon>
        <taxon>Fungi</taxon>
        <taxon>Dikarya</taxon>
        <taxon>Basidiomycota</taxon>
        <taxon>Agaricomycotina</taxon>
        <taxon>Agaricomycetes</taxon>
        <taxon>Agaricomycetidae</taxon>
        <taxon>Agaricales</taxon>
        <taxon>Marasmiineae</taxon>
        <taxon>Physalacriaceae</taxon>
        <taxon>Armillaria</taxon>
    </lineage>
</organism>
<accession>A0A2H3DH18</accession>
<reference evidence="2" key="1">
    <citation type="journal article" date="2017" name="Nat. Ecol. Evol.">
        <title>Genome expansion and lineage-specific genetic innovations in the forest pathogenic fungi Armillaria.</title>
        <authorList>
            <person name="Sipos G."/>
            <person name="Prasanna A.N."/>
            <person name="Walter M.C."/>
            <person name="O'Connor E."/>
            <person name="Balint B."/>
            <person name="Krizsan K."/>
            <person name="Kiss B."/>
            <person name="Hess J."/>
            <person name="Varga T."/>
            <person name="Slot J."/>
            <person name="Riley R."/>
            <person name="Boka B."/>
            <person name="Rigling D."/>
            <person name="Barry K."/>
            <person name="Lee J."/>
            <person name="Mihaltcheva S."/>
            <person name="LaButti K."/>
            <person name="Lipzen A."/>
            <person name="Waldron R."/>
            <person name="Moloney N.M."/>
            <person name="Sperisen C."/>
            <person name="Kredics L."/>
            <person name="Vagvoelgyi C."/>
            <person name="Patrignani A."/>
            <person name="Fitzpatrick D."/>
            <person name="Nagy I."/>
            <person name="Doyle S."/>
            <person name="Anderson J.B."/>
            <person name="Grigoriev I.V."/>
            <person name="Gueldener U."/>
            <person name="Muensterkoetter M."/>
            <person name="Nagy L.G."/>
        </authorList>
    </citation>
    <scope>NUCLEOTIDE SEQUENCE [LARGE SCALE GENOMIC DNA]</scope>
    <source>
        <strain evidence="2">Ar21-2</strain>
    </source>
</reference>
<dbReference type="Proteomes" id="UP000217790">
    <property type="component" value="Unassembled WGS sequence"/>
</dbReference>
<evidence type="ECO:0000313" key="1">
    <source>
        <dbReference type="EMBL" id="PBK86746.1"/>
    </source>
</evidence>
<proteinExistence type="predicted"/>
<dbReference type="InParanoid" id="A0A2H3DH18"/>